<dbReference type="EMBL" id="MG598531">
    <property type="protein sequence ID" value="AWD77475.1"/>
    <property type="molecule type" value="Genomic_DNA"/>
</dbReference>
<protein>
    <submittedName>
        <fullName evidence="1">Uncharacterized protein</fullName>
    </submittedName>
</protein>
<evidence type="ECO:0000313" key="1">
    <source>
        <dbReference type="EMBL" id="AWD77475.1"/>
    </source>
</evidence>
<sequence>MISLIIDIIPRQKLTEFFFKWFIDLLNCKLNIKRRF</sequence>
<name>A0A2S1FXH5_9FLOR</name>
<accession>A0A2S1FXH5</accession>
<proteinExistence type="predicted"/>
<organism evidence="1">
    <name type="scientific">Grateloupia filicina</name>
    <dbReference type="NCBI Taxonomy" id="31455"/>
    <lineage>
        <taxon>Eukaryota</taxon>
        <taxon>Rhodophyta</taxon>
        <taxon>Florideophyceae</taxon>
        <taxon>Rhodymeniophycidae</taxon>
        <taxon>Halymeniales</taxon>
        <taxon>Halymeniaceae</taxon>
        <taxon>Grateloupia</taxon>
    </lineage>
</organism>
<keyword evidence="1" id="KW-0934">Plastid</keyword>
<gene>
    <name evidence="1" type="ORF">Grafi_p167</name>
</gene>
<keyword evidence="1" id="KW-0150">Chloroplast</keyword>
<dbReference type="AlphaFoldDB" id="A0A2S1FXH5"/>
<geneLocation type="chloroplast" evidence="1"/>
<reference evidence="1" key="1">
    <citation type="submission" date="2017-12" db="EMBL/GenBank/DDBJ databases">
        <title>Complete Sequences of the chloroplast DNA of the Grateloupia filicina.</title>
        <authorList>
            <person name="Liu T."/>
            <person name="Liu C."/>
            <person name="Li Y."/>
        </authorList>
    </citation>
    <scope>NUCLEOTIDE SEQUENCE</scope>
</reference>